<proteinExistence type="predicted"/>
<dbReference type="Pfam" id="PF24719">
    <property type="entry name" value="Imm33-like"/>
    <property type="match status" value="1"/>
</dbReference>
<evidence type="ECO:0000313" key="2">
    <source>
        <dbReference type="EMBL" id="MBJ6362368.1"/>
    </source>
</evidence>
<dbReference type="InterPro" id="IPR056509">
    <property type="entry name" value="Imm33-like"/>
</dbReference>
<feature type="domain" description="Imm33-like" evidence="1">
    <location>
        <begin position="107"/>
        <end position="207"/>
    </location>
</feature>
<organism evidence="2 3">
    <name type="scientific">Paenibacillus roseus</name>
    <dbReference type="NCBI Taxonomy" id="2798579"/>
    <lineage>
        <taxon>Bacteria</taxon>
        <taxon>Bacillati</taxon>
        <taxon>Bacillota</taxon>
        <taxon>Bacilli</taxon>
        <taxon>Bacillales</taxon>
        <taxon>Paenibacillaceae</taxon>
        <taxon>Paenibacillus</taxon>
    </lineage>
</organism>
<gene>
    <name evidence="2" type="ORF">JFN88_13935</name>
</gene>
<comment type="caution">
    <text evidence="2">The sequence shown here is derived from an EMBL/GenBank/DDBJ whole genome shotgun (WGS) entry which is preliminary data.</text>
</comment>
<dbReference type="AlphaFoldDB" id="A0A934J8S3"/>
<dbReference type="Proteomes" id="UP000640274">
    <property type="component" value="Unassembled WGS sequence"/>
</dbReference>
<evidence type="ECO:0000259" key="1">
    <source>
        <dbReference type="Pfam" id="PF24719"/>
    </source>
</evidence>
<name>A0A934J8S3_9BACL</name>
<protein>
    <recommendedName>
        <fullName evidence="1">Imm33-like domain-containing protein</fullName>
    </recommendedName>
</protein>
<dbReference type="RefSeq" id="WP_199019915.1">
    <property type="nucleotide sequence ID" value="NZ_JAELUP010000070.1"/>
</dbReference>
<accession>A0A934J8S3</accession>
<evidence type="ECO:0000313" key="3">
    <source>
        <dbReference type="Proteomes" id="UP000640274"/>
    </source>
</evidence>
<reference evidence="2" key="1">
    <citation type="submission" date="2020-12" db="EMBL/GenBank/DDBJ databases">
        <authorList>
            <person name="Huq M.A."/>
        </authorList>
    </citation>
    <scope>NUCLEOTIDE SEQUENCE</scope>
    <source>
        <strain evidence="2">MAHUQ-46</strain>
    </source>
</reference>
<dbReference type="EMBL" id="JAELUP010000070">
    <property type="protein sequence ID" value="MBJ6362368.1"/>
    <property type="molecule type" value="Genomic_DNA"/>
</dbReference>
<sequence>MNTTYRDIQVEIDGSYLKTTNLLSLIGYNVKVLNQGNSQDCMGFLKYFIDYCIDYKPQIKPEQTIAYYSWLVQLSSSSSSVLTVQEAKGNGDGFTEGISYASKVIREQEDICAKFDVNPVFPQFSQNIVISKGVYEGLGIDAIRYSSPEHMTGWWLTTDLYDDNTDSLMNVHYFHVAFNRPDLLKYLALPCGYRFYITNSEEDIWFDENAVD</sequence>
<keyword evidence="3" id="KW-1185">Reference proteome</keyword>